<dbReference type="InterPro" id="IPR009003">
    <property type="entry name" value="Peptidase_S1_PA"/>
</dbReference>
<reference evidence="4" key="1">
    <citation type="journal article" date="2019" name="Int. J. Syst. Evol. Microbiol.">
        <title>The Global Catalogue of Microorganisms (GCM) 10K type strain sequencing project: providing services to taxonomists for standard genome sequencing and annotation.</title>
        <authorList>
            <consortium name="The Broad Institute Genomics Platform"/>
            <consortium name="The Broad Institute Genome Sequencing Center for Infectious Disease"/>
            <person name="Wu L."/>
            <person name="Ma J."/>
        </authorList>
    </citation>
    <scope>NUCLEOTIDE SEQUENCE [LARGE SCALE GENOMIC DNA]</scope>
    <source>
        <strain evidence="4">JCM 18303</strain>
    </source>
</reference>
<dbReference type="Proteomes" id="UP001428817">
    <property type="component" value="Unassembled WGS sequence"/>
</dbReference>
<dbReference type="PROSITE" id="PS00135">
    <property type="entry name" value="TRYPSIN_SER"/>
    <property type="match status" value="1"/>
</dbReference>
<dbReference type="RefSeq" id="WP_345702605.1">
    <property type="nucleotide sequence ID" value="NZ_BAABJP010000004.1"/>
</dbReference>
<evidence type="ECO:0000256" key="1">
    <source>
        <dbReference type="ARBA" id="ARBA00022670"/>
    </source>
</evidence>
<evidence type="ECO:0000256" key="2">
    <source>
        <dbReference type="ARBA" id="ARBA00022801"/>
    </source>
</evidence>
<protein>
    <submittedName>
        <fullName evidence="3">Trypsin-like peptidase domain-containing protein</fullName>
    </submittedName>
</protein>
<comment type="caution">
    <text evidence="3">The sequence shown here is derived from an EMBL/GenBank/DDBJ whole genome shotgun (WGS) entry which is preliminary data.</text>
</comment>
<keyword evidence="2" id="KW-0378">Hydrolase</keyword>
<keyword evidence="4" id="KW-1185">Reference proteome</keyword>
<keyword evidence="1" id="KW-0645">Protease</keyword>
<dbReference type="EMBL" id="BAABJP010000004">
    <property type="protein sequence ID" value="GAA5149162.1"/>
    <property type="molecule type" value="Genomic_DNA"/>
</dbReference>
<proteinExistence type="predicted"/>
<evidence type="ECO:0000313" key="4">
    <source>
        <dbReference type="Proteomes" id="UP001428817"/>
    </source>
</evidence>
<organism evidence="3 4">
    <name type="scientific">Pseudonocardia eucalypti</name>
    <dbReference type="NCBI Taxonomy" id="648755"/>
    <lineage>
        <taxon>Bacteria</taxon>
        <taxon>Bacillati</taxon>
        <taxon>Actinomycetota</taxon>
        <taxon>Actinomycetes</taxon>
        <taxon>Pseudonocardiales</taxon>
        <taxon>Pseudonocardiaceae</taxon>
        <taxon>Pseudonocardia</taxon>
    </lineage>
</organism>
<evidence type="ECO:0000313" key="3">
    <source>
        <dbReference type="EMBL" id="GAA5149162.1"/>
    </source>
</evidence>
<sequence length="277" mass="29055">MDVGRRWPAAVWVRRLLVVVSVGLLGLGVTCGTELAALVGRLERSDAVTFVTAPFRPELRMADRDAAQPLDPELAALGAKVTPSLVELTVFDSSGTPVGQATGVVLDSSGLVVTNHHVVADAAEVIATRSLHDWRAYPATVVGADLAQDIAVLRLRDASSLPAARLGDSDALRINQRVAMIGNGWGSMEVGAGPVTRLRLLLRRIPAEGMPRPRTAVLYDMIEARTGGNPGDSGGALVTTDGAVIGINQGVASGSGYAIPINKVLRVVERLTATTYR</sequence>
<dbReference type="SUPFAM" id="SSF50494">
    <property type="entry name" value="Trypsin-like serine proteases"/>
    <property type="match status" value="1"/>
</dbReference>
<dbReference type="Pfam" id="PF13365">
    <property type="entry name" value="Trypsin_2"/>
    <property type="match status" value="1"/>
</dbReference>
<dbReference type="PANTHER" id="PTHR43343">
    <property type="entry name" value="PEPTIDASE S12"/>
    <property type="match status" value="1"/>
</dbReference>
<name>A0ABP9PMP7_9PSEU</name>
<dbReference type="InterPro" id="IPR051201">
    <property type="entry name" value="Chloro_Bact_Ser_Proteases"/>
</dbReference>
<dbReference type="InterPro" id="IPR001940">
    <property type="entry name" value="Peptidase_S1C"/>
</dbReference>
<dbReference type="PRINTS" id="PR00834">
    <property type="entry name" value="PROTEASES2C"/>
</dbReference>
<dbReference type="Gene3D" id="2.40.10.120">
    <property type="match status" value="1"/>
</dbReference>
<accession>A0ABP9PMP7</accession>
<dbReference type="PANTHER" id="PTHR43343:SF3">
    <property type="entry name" value="PROTEASE DO-LIKE 8, CHLOROPLASTIC"/>
    <property type="match status" value="1"/>
</dbReference>
<gene>
    <name evidence="3" type="ORF">GCM10023321_12620</name>
</gene>
<dbReference type="InterPro" id="IPR033116">
    <property type="entry name" value="TRYPSIN_SER"/>
</dbReference>